<evidence type="ECO:0000259" key="8">
    <source>
        <dbReference type="Pfam" id="PF00892"/>
    </source>
</evidence>
<dbReference type="SUPFAM" id="SSF103481">
    <property type="entry name" value="Multidrug resistance efflux transporter EmrE"/>
    <property type="match status" value="2"/>
</dbReference>
<keyword evidence="5 7" id="KW-1133">Transmembrane helix</keyword>
<dbReference type="InterPro" id="IPR051258">
    <property type="entry name" value="Diverse_Substrate_Transporter"/>
</dbReference>
<evidence type="ECO:0000256" key="7">
    <source>
        <dbReference type="SAM" id="Phobius"/>
    </source>
</evidence>
<feature type="transmembrane region" description="Helical" evidence="7">
    <location>
        <begin position="74"/>
        <end position="94"/>
    </location>
</feature>
<keyword evidence="4 7" id="KW-0812">Transmembrane</keyword>
<feature type="transmembrane region" description="Helical" evidence="7">
    <location>
        <begin position="100"/>
        <end position="120"/>
    </location>
</feature>
<name>A0ABT1EHK5_9FIRM</name>
<feature type="domain" description="EamA" evidence="8">
    <location>
        <begin position="4"/>
        <end position="143"/>
    </location>
</feature>
<evidence type="ECO:0000256" key="2">
    <source>
        <dbReference type="ARBA" id="ARBA00007362"/>
    </source>
</evidence>
<dbReference type="RefSeq" id="WP_262069059.1">
    <property type="nucleotide sequence ID" value="NZ_JAMXOC010000010.1"/>
</dbReference>
<gene>
    <name evidence="9" type="ORF">NK118_07940</name>
</gene>
<dbReference type="InterPro" id="IPR037185">
    <property type="entry name" value="EmrE-like"/>
</dbReference>
<feature type="transmembrane region" description="Helical" evidence="7">
    <location>
        <begin position="214"/>
        <end position="232"/>
    </location>
</feature>
<evidence type="ECO:0000256" key="1">
    <source>
        <dbReference type="ARBA" id="ARBA00004651"/>
    </source>
</evidence>
<keyword evidence="10" id="KW-1185">Reference proteome</keyword>
<proteinExistence type="inferred from homology"/>
<organism evidence="9 10">
    <name type="scientific">Ohessyouella blattaphilus</name>
    <dbReference type="NCBI Taxonomy" id="2949333"/>
    <lineage>
        <taxon>Bacteria</taxon>
        <taxon>Bacillati</taxon>
        <taxon>Bacillota</taxon>
        <taxon>Clostridia</taxon>
        <taxon>Lachnospirales</taxon>
        <taxon>Lachnospiraceae</taxon>
        <taxon>Ohessyouella</taxon>
    </lineage>
</organism>
<dbReference type="PANTHER" id="PTHR42920">
    <property type="entry name" value="OS03G0707200 PROTEIN-RELATED"/>
    <property type="match status" value="1"/>
</dbReference>
<reference evidence="9 10" key="1">
    <citation type="journal article" date="2022" name="Genome Biol. Evol.">
        <title>Host diet, physiology and behaviors set the stage for Lachnospiraceae cladogenesis.</title>
        <authorList>
            <person name="Vera-Ponce De Leon A."/>
            <person name="Schneider M."/>
            <person name="Jahnes B.C."/>
            <person name="Sadowski V."/>
            <person name="Camuy-Velez L.A."/>
            <person name="Duan J."/>
            <person name="Sabree Z.L."/>
        </authorList>
    </citation>
    <scope>NUCLEOTIDE SEQUENCE [LARGE SCALE GENOMIC DNA]</scope>
    <source>
        <strain evidence="9 10">PAL227</strain>
    </source>
</reference>
<feature type="transmembrane region" description="Helical" evidence="7">
    <location>
        <begin position="36"/>
        <end position="54"/>
    </location>
</feature>
<feature type="transmembrane region" description="Helical" evidence="7">
    <location>
        <begin position="184"/>
        <end position="202"/>
    </location>
</feature>
<evidence type="ECO:0000313" key="10">
    <source>
        <dbReference type="Proteomes" id="UP001523565"/>
    </source>
</evidence>
<accession>A0ABT1EHK5</accession>
<comment type="subcellular location">
    <subcellularLocation>
        <location evidence="1">Cell membrane</location>
        <topology evidence="1">Multi-pass membrane protein</topology>
    </subcellularLocation>
</comment>
<dbReference type="Pfam" id="PF00892">
    <property type="entry name" value="EamA"/>
    <property type="match status" value="2"/>
</dbReference>
<keyword evidence="6 7" id="KW-0472">Membrane</keyword>
<protein>
    <submittedName>
        <fullName evidence="9">DMT family transporter</fullName>
    </submittedName>
</protein>
<dbReference type="Proteomes" id="UP001523565">
    <property type="component" value="Unassembled WGS sequence"/>
</dbReference>
<feature type="transmembrane region" description="Helical" evidence="7">
    <location>
        <begin position="127"/>
        <end position="144"/>
    </location>
</feature>
<keyword evidence="3" id="KW-1003">Cell membrane</keyword>
<dbReference type="InterPro" id="IPR000620">
    <property type="entry name" value="EamA_dom"/>
</dbReference>
<evidence type="ECO:0000313" key="9">
    <source>
        <dbReference type="EMBL" id="MCP1110178.1"/>
    </source>
</evidence>
<dbReference type="PANTHER" id="PTHR42920:SF5">
    <property type="entry name" value="EAMA DOMAIN-CONTAINING PROTEIN"/>
    <property type="match status" value="1"/>
</dbReference>
<comment type="similarity">
    <text evidence="2">Belongs to the EamA transporter family.</text>
</comment>
<evidence type="ECO:0000256" key="3">
    <source>
        <dbReference type="ARBA" id="ARBA00022475"/>
    </source>
</evidence>
<evidence type="ECO:0000256" key="4">
    <source>
        <dbReference type="ARBA" id="ARBA00022692"/>
    </source>
</evidence>
<feature type="transmembrane region" description="Helical" evidence="7">
    <location>
        <begin position="156"/>
        <end position="172"/>
    </location>
</feature>
<feature type="transmembrane region" description="Helical" evidence="7">
    <location>
        <begin position="244"/>
        <end position="264"/>
    </location>
</feature>
<comment type="caution">
    <text evidence="9">The sequence shown here is derived from an EMBL/GenBank/DDBJ whole genome shotgun (WGS) entry which is preliminary data.</text>
</comment>
<evidence type="ECO:0000256" key="5">
    <source>
        <dbReference type="ARBA" id="ARBA00022989"/>
    </source>
</evidence>
<sequence>MKVKGIIMLALVSFIWGTSFVAQSLGADMLPPFTFNGVRCIIGGIALLPCIWFLDRSDRKGERPKANYRRKDLLIGGLACGIVLFVASTLQQIGIRYTTAGKTGFITAFYIVFVPVICFFMKKQTGLQIWLAVGLAFVGLYFLCVSEEFVLAKEDMILFLSALVYAVHIMVIDHFTMKAPGVKMSCLQFFVAGGLSLPVILFSESPKLSTFVPAIGPLLYAGVLSCGVAYTLQIIGQRYVKATVASLILSMEACFSVLAGWLVLKEYLSPKELLGCLLMFGAILIAQVQLPSKAKVVELEGEEVS</sequence>
<evidence type="ECO:0000256" key="6">
    <source>
        <dbReference type="ARBA" id="ARBA00023136"/>
    </source>
</evidence>
<feature type="domain" description="EamA" evidence="8">
    <location>
        <begin position="155"/>
        <end position="285"/>
    </location>
</feature>
<dbReference type="EMBL" id="JAMZFV010000010">
    <property type="protein sequence ID" value="MCP1110178.1"/>
    <property type="molecule type" value="Genomic_DNA"/>
</dbReference>